<reference evidence="1 2" key="1">
    <citation type="submission" date="2022-09" db="EMBL/GenBank/DDBJ databases">
        <authorList>
            <person name="Palmer J.M."/>
        </authorList>
    </citation>
    <scope>NUCLEOTIDE SEQUENCE [LARGE SCALE GENOMIC DNA]</scope>
    <source>
        <strain evidence="1 2">DSM 7382</strain>
    </source>
</reference>
<keyword evidence="2" id="KW-1185">Reference proteome</keyword>
<sequence length="84" mass="9394">MHLKIPEWHTKPGHIIIFVLTERPLSSTPPLCPQFLAETARPKDNGSQSSPVIDQMSMIILSEYQTRQVPNAPLNILGMHGEAH</sequence>
<evidence type="ECO:0000313" key="2">
    <source>
        <dbReference type="Proteomes" id="UP001385951"/>
    </source>
</evidence>
<accession>A0AAW0GER2</accession>
<proteinExistence type="predicted"/>
<dbReference type="EMBL" id="JASBNA010000005">
    <property type="protein sequence ID" value="KAK7691881.1"/>
    <property type="molecule type" value="Genomic_DNA"/>
</dbReference>
<comment type="caution">
    <text evidence="1">The sequence shown here is derived from an EMBL/GenBank/DDBJ whole genome shotgun (WGS) entry which is preliminary data.</text>
</comment>
<dbReference type="AlphaFoldDB" id="A0AAW0GER2"/>
<protein>
    <submittedName>
        <fullName evidence="1">Uncharacterized protein</fullName>
    </submittedName>
</protein>
<organism evidence="1 2">
    <name type="scientific">Cerrena zonata</name>
    <dbReference type="NCBI Taxonomy" id="2478898"/>
    <lineage>
        <taxon>Eukaryota</taxon>
        <taxon>Fungi</taxon>
        <taxon>Dikarya</taxon>
        <taxon>Basidiomycota</taxon>
        <taxon>Agaricomycotina</taxon>
        <taxon>Agaricomycetes</taxon>
        <taxon>Polyporales</taxon>
        <taxon>Cerrenaceae</taxon>
        <taxon>Cerrena</taxon>
    </lineage>
</organism>
<dbReference type="Proteomes" id="UP001385951">
    <property type="component" value="Unassembled WGS sequence"/>
</dbReference>
<evidence type="ECO:0000313" key="1">
    <source>
        <dbReference type="EMBL" id="KAK7691881.1"/>
    </source>
</evidence>
<gene>
    <name evidence="1" type="ORF">QCA50_005285</name>
</gene>
<name>A0AAW0GER2_9APHY</name>